<evidence type="ECO:0000313" key="1">
    <source>
        <dbReference type="EMBL" id="AMK53288.1"/>
    </source>
</evidence>
<sequence>MKQAHQRFDDCSKIITKQRNRLQASRKNRNKKYIYLTKLYVVAWNRNSPKFDGKSVVTDLGNKTSASSLDNLRLSRELAEPIM</sequence>
<proteinExistence type="predicted"/>
<organism evidence="1 2">
    <name type="scientific">Faecalibaculum rodentium</name>
    <dbReference type="NCBI Taxonomy" id="1702221"/>
    <lineage>
        <taxon>Bacteria</taxon>
        <taxon>Bacillati</taxon>
        <taxon>Bacillota</taxon>
        <taxon>Erysipelotrichia</taxon>
        <taxon>Erysipelotrichales</taxon>
        <taxon>Erysipelotrichaceae</taxon>
        <taxon>Faecalibaculum</taxon>
    </lineage>
</organism>
<dbReference type="AlphaFoldDB" id="A0A140DRL1"/>
<dbReference type="EMBL" id="CP011391">
    <property type="protein sequence ID" value="AMK53288.1"/>
    <property type="molecule type" value="Genomic_DNA"/>
</dbReference>
<evidence type="ECO:0000313" key="2">
    <source>
        <dbReference type="Proteomes" id="UP000069771"/>
    </source>
</evidence>
<reference evidence="1 2" key="1">
    <citation type="journal article" date="2016" name="Gut Pathog.">
        <title>Whole genome sequencing of "Faecalibaculum rodentium" ALO17, isolated from C57BL/6J laboratory mouse feces.</title>
        <authorList>
            <person name="Lim S."/>
            <person name="Chang D.H."/>
            <person name="Ahn S."/>
            <person name="Kim B.C."/>
        </authorList>
    </citation>
    <scope>NUCLEOTIDE SEQUENCE [LARGE SCALE GENOMIC DNA]</scope>
    <source>
        <strain evidence="1 2">Alo17</strain>
    </source>
</reference>
<name>A0A140DRL1_9FIRM</name>
<dbReference type="KEGG" id="fro:AALO17_01540"/>
<protein>
    <submittedName>
        <fullName evidence="1">Uncharacterized protein</fullName>
    </submittedName>
</protein>
<dbReference type="Proteomes" id="UP000069771">
    <property type="component" value="Chromosome"/>
</dbReference>
<gene>
    <name evidence="1" type="ORF">AALO17_01540</name>
</gene>
<keyword evidence="2" id="KW-1185">Reference proteome</keyword>
<accession>A0A140DRL1</accession>